<dbReference type="InterPro" id="IPR038726">
    <property type="entry name" value="PDDEXK_AddAB-type"/>
</dbReference>
<dbReference type="Gene3D" id="3.90.320.10">
    <property type="match status" value="1"/>
</dbReference>
<dbReference type="Proteomes" id="UP000316008">
    <property type="component" value="Unassembled WGS sequence"/>
</dbReference>
<keyword evidence="3" id="KW-1185">Reference proteome</keyword>
<dbReference type="AlphaFoldDB" id="A0A556MJA0"/>
<protein>
    <recommendedName>
        <fullName evidence="1">PD-(D/E)XK endonuclease-like domain-containing protein</fullName>
    </recommendedName>
</protein>
<comment type="caution">
    <text evidence="2">The sequence shown here is derived from an EMBL/GenBank/DDBJ whole genome shotgun (WGS) entry which is preliminary data.</text>
</comment>
<dbReference type="Gene3D" id="3.40.50.300">
    <property type="entry name" value="P-loop containing nucleotide triphosphate hydrolases"/>
    <property type="match status" value="1"/>
</dbReference>
<dbReference type="SUPFAM" id="SSF52540">
    <property type="entry name" value="P-loop containing nucleoside triphosphate hydrolases"/>
    <property type="match status" value="1"/>
</dbReference>
<evidence type="ECO:0000259" key="1">
    <source>
        <dbReference type="Pfam" id="PF12705"/>
    </source>
</evidence>
<gene>
    <name evidence="2" type="ORF">FO442_16870</name>
</gene>
<name>A0A556MJA0_9FLAO</name>
<dbReference type="InterPro" id="IPR011604">
    <property type="entry name" value="PDDEXK-like_dom_sf"/>
</dbReference>
<reference evidence="2 3" key="1">
    <citation type="submission" date="2019-07" db="EMBL/GenBank/DDBJ databases">
        <authorList>
            <person name="Huq M.A."/>
        </authorList>
    </citation>
    <scope>NUCLEOTIDE SEQUENCE [LARGE SCALE GENOMIC DNA]</scope>
    <source>
        <strain evidence="2 3">MAH-3</strain>
    </source>
</reference>
<evidence type="ECO:0000313" key="3">
    <source>
        <dbReference type="Proteomes" id="UP000316008"/>
    </source>
</evidence>
<dbReference type="EMBL" id="VLPL01000010">
    <property type="protein sequence ID" value="TSJ39978.1"/>
    <property type="molecule type" value="Genomic_DNA"/>
</dbReference>
<sequence>MDRLIGGMNMETFVNRIVSHMHERALSFQTACIVVPSERMIAYLQRAFFEFYQQPILSPKIVTIDRWIQDLNPIPVLDKTSLLFELYELFRKDPVEIEVNSFDSFMAWGQTLLSDFDEIDRYLVPADQLFKNLRDIREIENWSFNSEELSKGQIQFMAFWDKLKPYYFALEERLKSKSVTTKGKAYRYLANNIDLAFANDKDIQFVFAGFNALSESEISIMKQLSIMGRASILMDSDEFYFNDAIHEAGQFQRDLCKRLELKALPFIENHLGTKEMHIRVVECPQFTSQAQVVGSELKKLNSRQLNETLVLLADESLLSSILKHLPAEIGQANITVGLPLRQTSLRSWVDLIFRLQESFLRRGNTSIYYRDFIQFAHHPFILGVLSAAEKKEIQDIESRIINHNWHFLDRKKLDLSERLSELNRLIFEPWKNDWLRGIQVIQQLNEKLDLWLEEKNELERAIVRRFAHSTIVLQNIMSTQSPQMSISSFRNLFNGNWSNETIAYFGNPLEGLQIMGLLETRGLDFKRIFVFGLNEGSMPPQNAINTIIPMDLRKYFGLPTPREKQGLFAHHFYRLLHQAEEMLITYSSASESVGSSEPSRYIQQIELELAQINSNIQIQKSFYTAGSKEKVGTTSIEKTEEIIDRIYEVLGSGISFSMLDKFMGCPLDFYYRYVLRFGEENKVEEDIESSTLGTIIHYVLENLFAPFIDRFDENGRKISGKVVTEEDLLQMEKEVPLLVSRSFELHFSEDRNSWQTGTNHINFEVAKEMVQNVLRRDRTILKENPQKALFILGLERRLETVVPIGYVFDPNKQIEVRLSGICDRIDQFDGIHRIIDYKSGSVSQDKVELKKTANQESYEEAILTNRRKGNSQQKHVLQLLIYCYLYYKETGILTDQAGIFSFRSIKESPHFLKLPEDIRKEDIPEFLERILKQTITDMLDRSVPFEHNKDSKFCAYCN</sequence>
<organism evidence="2 3">
    <name type="scientific">Fluviicola chungangensis</name>
    <dbReference type="NCBI Taxonomy" id="2597671"/>
    <lineage>
        <taxon>Bacteria</taxon>
        <taxon>Pseudomonadati</taxon>
        <taxon>Bacteroidota</taxon>
        <taxon>Flavobacteriia</taxon>
        <taxon>Flavobacteriales</taxon>
        <taxon>Crocinitomicaceae</taxon>
        <taxon>Fluviicola</taxon>
    </lineage>
</organism>
<feature type="domain" description="PD-(D/E)XK endonuclease-like" evidence="1">
    <location>
        <begin position="654"/>
        <end position="957"/>
    </location>
</feature>
<accession>A0A556MJA0</accession>
<evidence type="ECO:0000313" key="2">
    <source>
        <dbReference type="EMBL" id="TSJ39978.1"/>
    </source>
</evidence>
<dbReference type="OrthoDB" id="9762792at2"/>
<dbReference type="SUPFAM" id="SSF52980">
    <property type="entry name" value="Restriction endonuclease-like"/>
    <property type="match status" value="1"/>
</dbReference>
<dbReference type="InterPro" id="IPR027417">
    <property type="entry name" value="P-loop_NTPase"/>
</dbReference>
<proteinExistence type="predicted"/>
<dbReference type="InterPro" id="IPR011335">
    <property type="entry name" value="Restrct_endonuc-II-like"/>
</dbReference>
<dbReference type="Pfam" id="PF12705">
    <property type="entry name" value="PDDEXK_1"/>
    <property type="match status" value="1"/>
</dbReference>